<dbReference type="CDD" id="cd09274">
    <property type="entry name" value="RNase_HI_RT_Ty3"/>
    <property type="match status" value="1"/>
</dbReference>
<feature type="domain" description="Integrase catalytic" evidence="11">
    <location>
        <begin position="875"/>
        <end position="1038"/>
    </location>
</feature>
<feature type="domain" description="Reverse transcriptase" evidence="10">
    <location>
        <begin position="335"/>
        <end position="517"/>
    </location>
</feature>
<dbReference type="FunFam" id="3.10.20.370:FF:000001">
    <property type="entry name" value="Retrovirus-related Pol polyprotein from transposon 17.6-like protein"/>
    <property type="match status" value="1"/>
</dbReference>
<evidence type="ECO:0000256" key="7">
    <source>
        <dbReference type="ARBA" id="ARBA00022801"/>
    </source>
</evidence>
<reference evidence="12" key="1">
    <citation type="journal article" date="2016" name="Insect Biochem. Mol. Biol.">
        <title>Multifaceted biological insights from a draft genome sequence of the tobacco hornworm moth, Manduca sexta.</title>
        <authorList>
            <person name="Kanost M.R."/>
            <person name="Arrese E.L."/>
            <person name="Cao X."/>
            <person name="Chen Y.R."/>
            <person name="Chellapilla S."/>
            <person name="Goldsmith M.R."/>
            <person name="Grosse-Wilde E."/>
            <person name="Heckel D.G."/>
            <person name="Herndon N."/>
            <person name="Jiang H."/>
            <person name="Papanicolaou A."/>
            <person name="Qu J."/>
            <person name="Soulages J.L."/>
            <person name="Vogel H."/>
            <person name="Walters J."/>
            <person name="Waterhouse R.M."/>
            <person name="Ahn S.J."/>
            <person name="Almeida F.C."/>
            <person name="An C."/>
            <person name="Aqrawi P."/>
            <person name="Bretschneider A."/>
            <person name="Bryant W.B."/>
            <person name="Bucks S."/>
            <person name="Chao H."/>
            <person name="Chevignon G."/>
            <person name="Christen J.M."/>
            <person name="Clarke D.F."/>
            <person name="Dittmer N.T."/>
            <person name="Ferguson L.C.F."/>
            <person name="Garavelou S."/>
            <person name="Gordon K.H.J."/>
            <person name="Gunaratna R.T."/>
            <person name="Han Y."/>
            <person name="Hauser F."/>
            <person name="He Y."/>
            <person name="Heidel-Fischer H."/>
            <person name="Hirsh A."/>
            <person name="Hu Y."/>
            <person name="Jiang H."/>
            <person name="Kalra D."/>
            <person name="Klinner C."/>
            <person name="Konig C."/>
            <person name="Kovar C."/>
            <person name="Kroll A.R."/>
            <person name="Kuwar S.S."/>
            <person name="Lee S.L."/>
            <person name="Lehman R."/>
            <person name="Li K."/>
            <person name="Li Z."/>
            <person name="Liang H."/>
            <person name="Lovelace S."/>
            <person name="Lu Z."/>
            <person name="Mansfield J.H."/>
            <person name="McCulloch K.J."/>
            <person name="Mathew T."/>
            <person name="Morton B."/>
            <person name="Muzny D.M."/>
            <person name="Neunemann D."/>
            <person name="Ongeri F."/>
            <person name="Pauchet Y."/>
            <person name="Pu L.L."/>
            <person name="Pyrousis I."/>
            <person name="Rao X.J."/>
            <person name="Redding A."/>
            <person name="Roesel C."/>
            <person name="Sanchez-Gracia A."/>
            <person name="Schaack S."/>
            <person name="Shukla A."/>
            <person name="Tetreau G."/>
            <person name="Wang Y."/>
            <person name="Xiong G.H."/>
            <person name="Traut W."/>
            <person name="Walsh T.K."/>
            <person name="Worley K.C."/>
            <person name="Wu D."/>
            <person name="Wu W."/>
            <person name="Wu Y.Q."/>
            <person name="Zhang X."/>
            <person name="Zou Z."/>
            <person name="Zucker H."/>
            <person name="Briscoe A.D."/>
            <person name="Burmester T."/>
            <person name="Clem R.J."/>
            <person name="Feyereisen R."/>
            <person name="Grimmelikhuijzen C.J.P."/>
            <person name="Hamodrakas S.J."/>
            <person name="Hansson B.S."/>
            <person name="Huguet E."/>
            <person name="Jermiin L.S."/>
            <person name="Lan Q."/>
            <person name="Lehman H.K."/>
            <person name="Lorenzen M."/>
            <person name="Merzendorfer H."/>
            <person name="Michalopoulos I."/>
            <person name="Morton D.B."/>
            <person name="Muthukrishnan S."/>
            <person name="Oakeshott J.G."/>
            <person name="Palmer W."/>
            <person name="Park Y."/>
            <person name="Passarelli A.L."/>
            <person name="Rozas J."/>
            <person name="Schwartz L.M."/>
            <person name="Smith W."/>
            <person name="Southgate A."/>
            <person name="Vilcinskas A."/>
            <person name="Vogt R."/>
            <person name="Wang P."/>
            <person name="Werren J."/>
            <person name="Yu X.Q."/>
            <person name="Zhou J.J."/>
            <person name="Brown S.J."/>
            <person name="Scherer S.E."/>
            <person name="Richards S."/>
            <person name="Blissard G.W."/>
        </authorList>
    </citation>
    <scope>NUCLEOTIDE SEQUENCE</scope>
</reference>
<evidence type="ECO:0000256" key="5">
    <source>
        <dbReference type="ARBA" id="ARBA00022722"/>
    </source>
</evidence>
<dbReference type="PANTHER" id="PTHR37984:SF5">
    <property type="entry name" value="PROTEIN NYNRIN-LIKE"/>
    <property type="match status" value="1"/>
</dbReference>
<gene>
    <name evidence="12" type="ORF">O3G_MSEX006038</name>
</gene>
<evidence type="ECO:0000256" key="2">
    <source>
        <dbReference type="ARBA" id="ARBA00022670"/>
    </source>
</evidence>
<dbReference type="PANTHER" id="PTHR37984">
    <property type="entry name" value="PROTEIN CBG26694"/>
    <property type="match status" value="1"/>
</dbReference>
<proteinExistence type="predicted"/>
<dbReference type="GO" id="GO:0003964">
    <property type="term" value="F:RNA-directed DNA polymerase activity"/>
    <property type="evidence" value="ECO:0007669"/>
    <property type="project" value="UniProtKB-KW"/>
</dbReference>
<feature type="domain" description="Peptidase A2" evidence="9">
    <location>
        <begin position="137"/>
        <end position="220"/>
    </location>
</feature>
<dbReference type="Pfam" id="PF00078">
    <property type="entry name" value="RVT_1"/>
    <property type="match status" value="1"/>
</dbReference>
<dbReference type="AlphaFoldDB" id="A0A921Z220"/>
<dbReference type="FunFam" id="3.30.70.270:FF:000020">
    <property type="entry name" value="Transposon Tf2-6 polyprotein-like Protein"/>
    <property type="match status" value="1"/>
</dbReference>
<keyword evidence="13" id="KW-1185">Reference proteome</keyword>
<name>A0A921Z220_MANSE</name>
<evidence type="ECO:0000256" key="8">
    <source>
        <dbReference type="ARBA" id="ARBA00022918"/>
    </source>
</evidence>
<evidence type="ECO:0000259" key="9">
    <source>
        <dbReference type="PROSITE" id="PS50175"/>
    </source>
</evidence>
<dbReference type="FunFam" id="1.10.340.70:FF:000001">
    <property type="entry name" value="Retrovirus-related Pol polyprotein from transposon gypsy-like Protein"/>
    <property type="match status" value="1"/>
</dbReference>
<evidence type="ECO:0000259" key="11">
    <source>
        <dbReference type="PROSITE" id="PS50994"/>
    </source>
</evidence>
<dbReference type="EMBL" id="JH668373">
    <property type="protein sequence ID" value="KAG6449370.1"/>
    <property type="molecule type" value="Genomic_DNA"/>
</dbReference>
<dbReference type="PROSITE" id="PS50994">
    <property type="entry name" value="INTEGRASE"/>
    <property type="match status" value="1"/>
</dbReference>
<dbReference type="GO" id="GO:0015074">
    <property type="term" value="P:DNA integration"/>
    <property type="evidence" value="ECO:0007669"/>
    <property type="project" value="InterPro"/>
</dbReference>
<keyword evidence="4" id="KW-0548">Nucleotidyltransferase</keyword>
<dbReference type="InterPro" id="IPR041373">
    <property type="entry name" value="RT_RNaseH"/>
</dbReference>
<dbReference type="PROSITE" id="PS50878">
    <property type="entry name" value="RT_POL"/>
    <property type="match status" value="1"/>
</dbReference>
<organism evidence="12 13">
    <name type="scientific">Manduca sexta</name>
    <name type="common">Tobacco hawkmoth</name>
    <name type="synonym">Tobacco hornworm</name>
    <dbReference type="NCBI Taxonomy" id="7130"/>
    <lineage>
        <taxon>Eukaryota</taxon>
        <taxon>Metazoa</taxon>
        <taxon>Ecdysozoa</taxon>
        <taxon>Arthropoda</taxon>
        <taxon>Hexapoda</taxon>
        <taxon>Insecta</taxon>
        <taxon>Pterygota</taxon>
        <taxon>Neoptera</taxon>
        <taxon>Endopterygota</taxon>
        <taxon>Lepidoptera</taxon>
        <taxon>Glossata</taxon>
        <taxon>Ditrysia</taxon>
        <taxon>Bombycoidea</taxon>
        <taxon>Sphingidae</taxon>
        <taxon>Sphinginae</taxon>
        <taxon>Sphingini</taxon>
        <taxon>Manduca</taxon>
    </lineage>
</organism>
<evidence type="ECO:0000313" key="12">
    <source>
        <dbReference type="EMBL" id="KAG6449370.1"/>
    </source>
</evidence>
<dbReference type="GO" id="GO:0004519">
    <property type="term" value="F:endonuclease activity"/>
    <property type="evidence" value="ECO:0007669"/>
    <property type="project" value="UniProtKB-KW"/>
</dbReference>
<keyword evidence="7" id="KW-0378">Hydrolase</keyword>
<dbReference type="CDD" id="cd01647">
    <property type="entry name" value="RT_LTR"/>
    <property type="match status" value="1"/>
</dbReference>
<dbReference type="InterPro" id="IPR018061">
    <property type="entry name" value="Retropepsins"/>
</dbReference>
<dbReference type="Proteomes" id="UP000791440">
    <property type="component" value="Unassembled WGS sequence"/>
</dbReference>
<dbReference type="InterPro" id="IPR001995">
    <property type="entry name" value="Peptidase_A2_cat"/>
</dbReference>
<dbReference type="InterPro" id="IPR001584">
    <property type="entry name" value="Integrase_cat-core"/>
</dbReference>
<dbReference type="InterPro" id="IPR041588">
    <property type="entry name" value="Integrase_H2C2"/>
</dbReference>
<evidence type="ECO:0000256" key="6">
    <source>
        <dbReference type="ARBA" id="ARBA00022759"/>
    </source>
</evidence>
<evidence type="ECO:0000256" key="3">
    <source>
        <dbReference type="ARBA" id="ARBA00022679"/>
    </source>
</evidence>
<reference evidence="12" key="2">
    <citation type="submission" date="2020-12" db="EMBL/GenBank/DDBJ databases">
        <authorList>
            <person name="Kanost M."/>
        </authorList>
    </citation>
    <scope>NUCLEOTIDE SEQUENCE</scope>
</reference>
<dbReference type="GO" id="GO:0004190">
    <property type="term" value="F:aspartic-type endopeptidase activity"/>
    <property type="evidence" value="ECO:0007669"/>
    <property type="project" value="InterPro"/>
</dbReference>
<dbReference type="EC" id="2.7.7.49" evidence="1"/>
<comment type="caution">
    <text evidence="12">The sequence shown here is derived from an EMBL/GenBank/DDBJ whole genome shotgun (WGS) entry which is preliminary data.</text>
</comment>
<dbReference type="Pfam" id="PF17921">
    <property type="entry name" value="Integrase_H2C2"/>
    <property type="match status" value="1"/>
</dbReference>
<evidence type="ECO:0000259" key="10">
    <source>
        <dbReference type="PROSITE" id="PS50878"/>
    </source>
</evidence>
<dbReference type="InterPro" id="IPR050951">
    <property type="entry name" value="Retrovirus_Pol_polyprotein"/>
</dbReference>
<evidence type="ECO:0000313" key="13">
    <source>
        <dbReference type="Proteomes" id="UP000791440"/>
    </source>
</evidence>
<dbReference type="InterPro" id="IPR000477">
    <property type="entry name" value="RT_dom"/>
</dbReference>
<keyword evidence="8" id="KW-0695">RNA-directed DNA polymerase</keyword>
<dbReference type="Pfam" id="PF00665">
    <property type="entry name" value="rve"/>
    <property type="match status" value="1"/>
</dbReference>
<dbReference type="PROSITE" id="PS50175">
    <property type="entry name" value="ASP_PROT_RETROV"/>
    <property type="match status" value="1"/>
</dbReference>
<dbReference type="FunFam" id="3.10.10.10:FF:000007">
    <property type="entry name" value="Retrovirus-related Pol polyprotein from transposon 17.6-like Protein"/>
    <property type="match status" value="1"/>
</dbReference>
<dbReference type="GO" id="GO:0006508">
    <property type="term" value="P:proteolysis"/>
    <property type="evidence" value="ECO:0007669"/>
    <property type="project" value="UniProtKB-KW"/>
</dbReference>
<dbReference type="Pfam" id="PF00077">
    <property type="entry name" value="RVP"/>
    <property type="match status" value="1"/>
</dbReference>
<keyword evidence="6" id="KW-0255">Endonuclease</keyword>
<sequence length="1164" mass="131213">MVTMNSVDSGDFTIASHAGAGKLPVISSAPLGVGELPTITSRPFRVNDVPAIVPGMCTSFTSNFSGTPEADSTCVQVTSVHALPSMSPPSLDRVTMSHPRVDSLSAVDSFKSDYPQNSENHSHRRPILGIEILDTRGMALLDTGAKGCVAGSSLYSLLKKKNYPCKEVTRRIRLADGSAQMRQVLVTNLEVKIKQNQPILTEFIIFPNTLCSETLLGIDFINAAGLVIDFATSTWKFSGDVLSYPLEYEASKSCTTVSTADILRADEGIMLSPEQRLQLSDLLLQNQDIFQAGGAPTPYAEHHIDTGDHPPISVPPYRLTPAKKELMKTELDKMLNDGIIEECESAWTSPAVLVPKKNGGVRFCIDYRRLNAITKTDCYPIPLIDELLQMTKRDCFMSTIDLKAGYWQVNVAPEDQDKTAFVTPFGTYRFKRMPFGLKNAPSTFQRLIDRFRSGASLQNVTLLAYLDDLMIITQGSFEQHLRDLQKVFDRLRHFGLCANREKCFFARQEVSYLGHIITPQGIRPDLSKIDAIQQRSPPNNIKQLKSFLQTCSWFRKFIHDFAMVAEPLTKLTRKNEPWRWDEAQQLAFDALKCKLCEAPILIQADYSQPFLLRTDASNYAIGASLLQGDGNDERPIEYASRLLTSAERNYTTTEREALAVVWAVDKFRGYIDGHTCIVKSDHQPLRWLLTLKTPSGRLIRWALKLQSYDLRIEYAPGKVNVLADTLSRPVCEDVSTSVYSVTLDLPHVSAADLRTAQLEDPDVLKIIRDLEADDELASNRWLERGYMMSQGILYRYDPDGDSEEIQLVVPVSKREEILKEFHDSPTAGHQGVTRTLNRLRERYFFPGMRRFVAGYLKNCIDCQRYKATNQKPSGLLQTPVLQQRSEVLAVDLFGPLPSGHLGERWILLVEDVATRWVELFALKDATAENCSQVLIEEYFLRYGLPRRVISDNGPQFISAVMQQCMFVFGIKQELIPVYHPEANPAERKNRDLKVQLAMLVKTEHHNWPKHLAQVRFALNSAVCCTTGKTPAYLTFAREMRTPFDVRHDLRTIMDKENFVPQATPYLRSFIGSLCEIRERVERRQDQRKVVADADRRPAPKYSVGDLVLIATHRLGIKGKGTSSKFLPKRDGPYVVSKLVSPTTFVLADLNNTVIGKYQFRYGPI</sequence>
<keyword evidence="2" id="KW-0645">Protease</keyword>
<evidence type="ECO:0000256" key="4">
    <source>
        <dbReference type="ARBA" id="ARBA00022695"/>
    </source>
</evidence>
<dbReference type="Pfam" id="PF17917">
    <property type="entry name" value="RT_RNaseH"/>
    <property type="match status" value="1"/>
</dbReference>
<accession>A0A921Z220</accession>
<keyword evidence="5" id="KW-0540">Nuclease</keyword>
<protein>
    <recommendedName>
        <fullName evidence="1">RNA-directed DNA polymerase</fullName>
        <ecNumber evidence="1">2.7.7.49</ecNumber>
    </recommendedName>
</protein>
<evidence type="ECO:0000256" key="1">
    <source>
        <dbReference type="ARBA" id="ARBA00012493"/>
    </source>
</evidence>
<keyword evidence="3" id="KW-0808">Transferase</keyword>